<evidence type="ECO:0000313" key="2">
    <source>
        <dbReference type="Proteomes" id="UP000215506"/>
    </source>
</evidence>
<keyword evidence="2" id="KW-1185">Reference proteome</keyword>
<comment type="caution">
    <text evidence="1">The sequence shown here is derived from an EMBL/GenBank/DDBJ whole genome shotgun (WGS) entry which is preliminary data.</text>
</comment>
<accession>A0A231H317</accession>
<proteinExistence type="predicted"/>
<organism evidence="1 2">
    <name type="scientific">Nocardia cerradoensis</name>
    <dbReference type="NCBI Taxonomy" id="85688"/>
    <lineage>
        <taxon>Bacteria</taxon>
        <taxon>Bacillati</taxon>
        <taxon>Actinomycetota</taxon>
        <taxon>Actinomycetes</taxon>
        <taxon>Mycobacteriales</taxon>
        <taxon>Nocardiaceae</taxon>
        <taxon>Nocardia</taxon>
    </lineage>
</organism>
<reference evidence="1 2" key="1">
    <citation type="submission" date="2017-07" db="EMBL/GenBank/DDBJ databases">
        <title>First draft Genome Sequence of Nocardia cerradoensis isolated from human infection.</title>
        <authorList>
            <person name="Carrasco G."/>
        </authorList>
    </citation>
    <scope>NUCLEOTIDE SEQUENCE [LARGE SCALE GENOMIC DNA]</scope>
    <source>
        <strain evidence="1 2">CNM20130759</strain>
    </source>
</reference>
<gene>
    <name evidence="1" type="ORF">B7C42_04682</name>
</gene>
<protein>
    <submittedName>
        <fullName evidence="1">Uncharacterized protein</fullName>
    </submittedName>
</protein>
<dbReference type="Proteomes" id="UP000215506">
    <property type="component" value="Unassembled WGS sequence"/>
</dbReference>
<sequence length="137" mass="15085">MDVATIWTTRWSPSVWTGAMRLMIELGRQVCALDMPSGIGGTIESAARSKGWTVPVFEYRPGQWLMFATPDRPVAESERRGLRQAGVTALDTGTLELPMPGANSPYWHRHLHSVRPVPSRSQLVSLVLSATTGSRPE</sequence>
<dbReference type="AlphaFoldDB" id="A0A231H317"/>
<dbReference type="EMBL" id="NGAF01000010">
    <property type="protein sequence ID" value="OXR43260.1"/>
    <property type="molecule type" value="Genomic_DNA"/>
</dbReference>
<name>A0A231H317_9NOCA</name>
<dbReference type="RefSeq" id="WP_094026526.1">
    <property type="nucleotide sequence ID" value="NZ_NGAF01000010.1"/>
</dbReference>
<evidence type="ECO:0000313" key="1">
    <source>
        <dbReference type="EMBL" id="OXR43260.1"/>
    </source>
</evidence>